<reference evidence="3 4" key="1">
    <citation type="submission" date="2019-03" db="EMBL/GenBank/DDBJ databases">
        <title>Deep-cultivation of Planctomycetes and their phenomic and genomic characterization uncovers novel biology.</title>
        <authorList>
            <person name="Wiegand S."/>
            <person name="Jogler M."/>
            <person name="Boedeker C."/>
            <person name="Pinto D."/>
            <person name="Vollmers J."/>
            <person name="Rivas-Marin E."/>
            <person name="Kohn T."/>
            <person name="Peeters S.H."/>
            <person name="Heuer A."/>
            <person name="Rast P."/>
            <person name="Oberbeckmann S."/>
            <person name="Bunk B."/>
            <person name="Jeske O."/>
            <person name="Meyerdierks A."/>
            <person name="Storesund J.E."/>
            <person name="Kallscheuer N."/>
            <person name="Luecker S."/>
            <person name="Lage O.M."/>
            <person name="Pohl T."/>
            <person name="Merkel B.J."/>
            <person name="Hornburger P."/>
            <person name="Mueller R.-W."/>
            <person name="Bruemmer F."/>
            <person name="Labrenz M."/>
            <person name="Spormann A.M."/>
            <person name="Op den Camp H."/>
            <person name="Overmann J."/>
            <person name="Amann R."/>
            <person name="Jetten M.S.M."/>
            <person name="Mascher T."/>
            <person name="Medema M.H."/>
            <person name="Devos D.P."/>
            <person name="Kaster A.-K."/>
            <person name="Ovreas L."/>
            <person name="Rohde M."/>
            <person name="Galperin M.Y."/>
            <person name="Jogler C."/>
        </authorList>
    </citation>
    <scope>NUCLEOTIDE SEQUENCE [LARGE SCALE GENOMIC DNA]</scope>
    <source>
        <strain evidence="3 4">Enr13</strain>
    </source>
</reference>
<dbReference type="Pfam" id="PF07963">
    <property type="entry name" value="N_methyl"/>
    <property type="match status" value="1"/>
</dbReference>
<protein>
    <recommendedName>
        <fullName evidence="2">DUF1559 domain-containing protein</fullName>
    </recommendedName>
</protein>
<dbReference type="Proteomes" id="UP000319004">
    <property type="component" value="Chromosome"/>
</dbReference>
<keyword evidence="1" id="KW-0472">Membrane</keyword>
<feature type="domain" description="DUF1559" evidence="2">
    <location>
        <begin position="64"/>
        <end position="273"/>
    </location>
</feature>
<name>A0A518I0Z1_9BACT</name>
<dbReference type="InterPro" id="IPR011453">
    <property type="entry name" value="DUF1559"/>
</dbReference>
<evidence type="ECO:0000313" key="3">
    <source>
        <dbReference type="EMBL" id="QDV46684.1"/>
    </source>
</evidence>
<dbReference type="InterPro" id="IPR012902">
    <property type="entry name" value="N_methyl_site"/>
</dbReference>
<proteinExistence type="predicted"/>
<organism evidence="3 4">
    <name type="scientific">Stieleria neptunia</name>
    <dbReference type="NCBI Taxonomy" id="2527979"/>
    <lineage>
        <taxon>Bacteria</taxon>
        <taxon>Pseudomonadati</taxon>
        <taxon>Planctomycetota</taxon>
        <taxon>Planctomycetia</taxon>
        <taxon>Pirellulales</taxon>
        <taxon>Pirellulaceae</taxon>
        <taxon>Stieleria</taxon>
    </lineage>
</organism>
<dbReference type="InterPro" id="IPR027558">
    <property type="entry name" value="Pre_pil_HX9DG_C"/>
</dbReference>
<evidence type="ECO:0000259" key="2">
    <source>
        <dbReference type="Pfam" id="PF07596"/>
    </source>
</evidence>
<dbReference type="Gene3D" id="3.30.700.10">
    <property type="entry name" value="Glycoprotein, Type 4 Pilin"/>
    <property type="match status" value="1"/>
</dbReference>
<keyword evidence="1" id="KW-1133">Transmembrane helix</keyword>
<keyword evidence="4" id="KW-1185">Reference proteome</keyword>
<dbReference type="AlphaFoldDB" id="A0A518I0Z1"/>
<dbReference type="InterPro" id="IPR045584">
    <property type="entry name" value="Pilin-like"/>
</dbReference>
<accession>A0A518I0Z1</accession>
<feature type="transmembrane region" description="Helical" evidence="1">
    <location>
        <begin position="38"/>
        <end position="60"/>
    </location>
</feature>
<evidence type="ECO:0000313" key="4">
    <source>
        <dbReference type="Proteomes" id="UP000319004"/>
    </source>
</evidence>
<evidence type="ECO:0000256" key="1">
    <source>
        <dbReference type="SAM" id="Phobius"/>
    </source>
</evidence>
<dbReference type="SUPFAM" id="SSF54523">
    <property type="entry name" value="Pili subunits"/>
    <property type="match status" value="1"/>
</dbReference>
<dbReference type="NCBIfam" id="TIGR02532">
    <property type="entry name" value="IV_pilin_GFxxxE"/>
    <property type="match status" value="1"/>
</dbReference>
<gene>
    <name evidence="3" type="ORF">Enr13x_65930</name>
</gene>
<keyword evidence="1" id="KW-0812">Transmembrane</keyword>
<dbReference type="Pfam" id="PF07596">
    <property type="entry name" value="SBP_bac_10"/>
    <property type="match status" value="1"/>
</dbReference>
<dbReference type="PANTHER" id="PTHR30093:SF2">
    <property type="entry name" value="TYPE II SECRETION SYSTEM PROTEIN H"/>
    <property type="match status" value="1"/>
</dbReference>
<dbReference type="PANTHER" id="PTHR30093">
    <property type="entry name" value="GENERAL SECRETION PATHWAY PROTEIN G"/>
    <property type="match status" value="1"/>
</dbReference>
<dbReference type="EMBL" id="CP037423">
    <property type="protein sequence ID" value="QDV46684.1"/>
    <property type="molecule type" value="Genomic_DNA"/>
</dbReference>
<sequence length="294" mass="32661">MRASVCTLKRSLPPGHPSLVMRYRNRPIRGTASGPTRIGFTLVELLVVIAIIGIMVSLLLPAVQFAREAARQANCRNHQHQIGVALHAYHNLHRSLPIGCLEWRFWGQPSTRKNLAWSAFLLPQMGEQALYEAVDFNYAFDHPRNADAAAVVVESYLCPTEIPQGNGRGEISYGGLFGERIVDRKPDDGVFLYEQRIRYRDCLDGLSNTMATGEDMVGPDSEWINGGNVFVQSHPINDDRAWVGDNEIRSLHPAGAMVLFLDGSVHLLNESLDKIVLGQMITRAGHEVIPADAW</sequence>
<dbReference type="KEGG" id="snep:Enr13x_65930"/>
<dbReference type="NCBIfam" id="TIGR04294">
    <property type="entry name" value="pre_pil_HX9DG"/>
    <property type="match status" value="1"/>
</dbReference>